<dbReference type="EMBL" id="AP026966">
    <property type="protein sequence ID" value="BDT59926.1"/>
    <property type="molecule type" value="Genomic_DNA"/>
</dbReference>
<proteinExistence type="predicted"/>
<name>A0ABN6TE15_9BURK</name>
<accession>A0ABN6TE15</accession>
<dbReference type="Pfam" id="PF13558">
    <property type="entry name" value="SbcC_Walker_B"/>
    <property type="match status" value="1"/>
</dbReference>
<dbReference type="PANTHER" id="PTHR32114">
    <property type="entry name" value="ABC TRANSPORTER ABCH.3"/>
    <property type="match status" value="1"/>
</dbReference>
<dbReference type="SUPFAM" id="SSF52540">
    <property type="entry name" value="P-loop containing nucleoside triphosphate hydrolases"/>
    <property type="match status" value="1"/>
</dbReference>
<feature type="domain" description="Rad50/SbcC-type AAA" evidence="2">
    <location>
        <begin position="5"/>
        <end position="237"/>
    </location>
</feature>
<protein>
    <submittedName>
        <fullName evidence="3">Nuclease SbcCD subunit C</fullName>
    </submittedName>
</protein>
<dbReference type="Gene3D" id="3.40.50.300">
    <property type="entry name" value="P-loop containing nucleotide triphosphate hydrolases"/>
    <property type="match status" value="2"/>
</dbReference>
<evidence type="ECO:0000259" key="2">
    <source>
        <dbReference type="Pfam" id="PF13476"/>
    </source>
</evidence>
<sequence>MRILRISGKNLASLAGEFLVDFEAEPLASSGLFAISGPTGAGKSTLLDALCLALYDATPRLLKRAGSQLPDVGGDTVSALDPRTLLRRGAADAWAEVDFAGNDDIRYRARWSVRRAYGKPSGALQPSKMTLHRLPELAPLGGTKTEVTLEIVQRIGLSFEQFTRAVLLAQNEFSAFLKTDENERGELLETLTGTTIYSDISRRAFERYRAEQERTRTLSARLANQAPMPPDERDKLEAERVNAELALEAVDARRAALEGELRWHQEAAKLQQSEAQALAALDRAQAAQQEAAGRRQRLATLDAVQPARPLVTDVQRLQEEHKAALESTGKLESALAAALDARRQAALEVDAALSALDAAESALRASAPQLDSAKALDAAIAALAPAHGQAAAALEGARAEARQARAVHTAKAAEHDSAKGQRERAGGWLALHARLEPMATQWPRWDKLLTQAAQSVALDAGAASALAAVTVQAQQAAAHEQAAALALSGASERLEALDTARREAMAALDAVDPQALDSERQALDARRERLGAAEKAWTALVTTRQEHADTAAELDRVDTARAAAGRLLEEARGAAPALAAALRQAEKSLAAAELACASNVEQLRATLHDETPCPVCGSHQHPYRDAGREDMLHAMLANLRAEVGDCRGRLRDNEAVQAAQAATLAATGDRLAGLQRERATLRKLLDELEAEWAAQPLAAEVPAADGQDDTVRKAWFADARDALRAAAAALDGRAAALRRAALARDAAQAAYDKAQQEHAGLRQARDSAREAGARLQAELRAATVQRDAAAAQLAHLLAELDPVLSHACGDGWQDAWRRQGDAWHEGRAQEAAQWQQQTELQTRSSAALATLEAEVAGALDRIAQADRHGAGVAAEFKRIDAELKDKRDQRLALWHGRPVAEVEQALQAAVGAARNHLSARQAVATETAQREASARSALAQLTGHIAQLDAAGARAAAALADWLEDYRKSAFVKGLDPVEDSAELGRLLAVGGTWLAQERSALGALDAQCASATAVLAERRAQRVLHAEGAPESGLSLETVAAAVDALTSERRAAHDLATELRMRLGQDDARRVQAQTTLAEIERQQLEEQRWGKLSELIGSSDGKKFRNYAQQFTLDVLLGYANAHLGQLARRYRLERVSHNGAPSLALMVRDQDMGGEVRSVNSLSGGESFLVSLALALGLASLSSNRVRVESLFIDEGFGSLDTDTLGVAMDALDALQSLGRKVGVISHVQEMTERIATKVLVRPAGGGSSAVVVE</sequence>
<dbReference type="PANTHER" id="PTHR32114:SF2">
    <property type="entry name" value="ABC TRANSPORTER ABCH.3"/>
    <property type="match status" value="1"/>
</dbReference>
<gene>
    <name evidence="3" type="primary">sbcC</name>
    <name evidence="3" type="ORF">MasN3_34200</name>
</gene>
<evidence type="ECO:0000313" key="4">
    <source>
        <dbReference type="Proteomes" id="UP001163336"/>
    </source>
</evidence>
<keyword evidence="1" id="KW-0175">Coiled coil</keyword>
<evidence type="ECO:0000256" key="1">
    <source>
        <dbReference type="SAM" id="Coils"/>
    </source>
</evidence>
<dbReference type="InterPro" id="IPR038729">
    <property type="entry name" value="Rad50/SbcC_AAA"/>
</dbReference>
<dbReference type="Pfam" id="PF13476">
    <property type="entry name" value="AAA_23"/>
    <property type="match status" value="1"/>
</dbReference>
<keyword evidence="4" id="KW-1185">Reference proteome</keyword>
<dbReference type="RefSeq" id="WP_281908841.1">
    <property type="nucleotide sequence ID" value="NZ_AP026966.1"/>
</dbReference>
<reference evidence="3" key="1">
    <citation type="submission" date="2022-11" db="EMBL/GenBank/DDBJ databases">
        <title>Isolation and characterization of PLA-degrading bacterium Massilia sp. from Antarctic soil.</title>
        <authorList>
            <person name="Sato K."/>
            <person name="Gomez-Fuentes C."/>
            <person name="Ahmad S.A."/>
            <person name="Zulkharnain A."/>
        </authorList>
    </citation>
    <scope>NUCLEOTIDE SEQUENCE</scope>
    <source>
        <strain evidence="3">N-3</strain>
    </source>
</reference>
<feature type="coiled-coil region" evidence="1">
    <location>
        <begin position="737"/>
        <end position="771"/>
    </location>
</feature>
<evidence type="ECO:0000313" key="3">
    <source>
        <dbReference type="EMBL" id="BDT59926.1"/>
    </source>
</evidence>
<organism evidence="3 4">
    <name type="scientific">Massilia varians</name>
    <dbReference type="NCBI Taxonomy" id="457921"/>
    <lineage>
        <taxon>Bacteria</taxon>
        <taxon>Pseudomonadati</taxon>
        <taxon>Pseudomonadota</taxon>
        <taxon>Betaproteobacteria</taxon>
        <taxon>Burkholderiales</taxon>
        <taxon>Oxalobacteraceae</taxon>
        <taxon>Telluria group</taxon>
        <taxon>Massilia</taxon>
    </lineage>
</organism>
<feature type="coiled-coil region" evidence="1">
    <location>
        <begin position="233"/>
        <end position="290"/>
    </location>
</feature>
<dbReference type="Proteomes" id="UP001163336">
    <property type="component" value="Chromosome"/>
</dbReference>
<dbReference type="InterPro" id="IPR027417">
    <property type="entry name" value="P-loop_NTPase"/>
</dbReference>